<dbReference type="SUPFAM" id="SSF53098">
    <property type="entry name" value="Ribonuclease H-like"/>
    <property type="match status" value="1"/>
</dbReference>
<dbReference type="PANTHER" id="PTHR10145:SF6">
    <property type="entry name" value="TRANSCRIPTION ELONGATION FACTOR SPT6"/>
    <property type="match status" value="1"/>
</dbReference>
<dbReference type="InterPro" id="IPR017072">
    <property type="entry name" value="TF_Spt6"/>
</dbReference>
<feature type="compositionally biased region" description="Acidic residues" evidence="7">
    <location>
        <begin position="240"/>
        <end position="252"/>
    </location>
</feature>
<dbReference type="GO" id="GO:0140673">
    <property type="term" value="P:transcription elongation-coupled chromatin remodeling"/>
    <property type="evidence" value="ECO:0007669"/>
    <property type="project" value="InterPro"/>
</dbReference>
<dbReference type="SMART" id="SM00732">
    <property type="entry name" value="YqgFc"/>
    <property type="match status" value="1"/>
</dbReference>
<dbReference type="InterPro" id="IPR010994">
    <property type="entry name" value="RuvA_2-like"/>
</dbReference>
<dbReference type="InterPro" id="IPR036860">
    <property type="entry name" value="SH2_dom_sf"/>
</dbReference>
<name>A0A178VZW7_ARATH</name>
<dbReference type="FunFam" id="3.30.505.10:FF:000047">
    <property type="entry name" value="Transcription elongation factor spt6"/>
    <property type="match status" value="1"/>
</dbReference>
<evidence type="ECO:0000256" key="6">
    <source>
        <dbReference type="PIRNR" id="PIRNR036947"/>
    </source>
</evidence>
<gene>
    <name evidence="9" type="ordered locus">AXX17_At1g56640</name>
</gene>
<dbReference type="CDD" id="cd09918">
    <property type="entry name" value="SH2_Nterm_SPT6_like"/>
    <property type="match status" value="1"/>
</dbReference>
<feature type="compositionally biased region" description="Acidic residues" evidence="7">
    <location>
        <begin position="161"/>
        <end position="176"/>
    </location>
</feature>
<keyword evidence="5 6" id="KW-0539">Nucleus</keyword>
<dbReference type="SUPFAM" id="SSF47781">
    <property type="entry name" value="RuvA domain 2-like"/>
    <property type="match status" value="2"/>
</dbReference>
<dbReference type="FunFam" id="1.10.150.850:FF:000001">
    <property type="entry name" value="Transcription elongation factor spt6"/>
    <property type="match status" value="1"/>
</dbReference>
<dbReference type="Proteomes" id="UP000078284">
    <property type="component" value="Chromosome 1"/>
</dbReference>
<evidence type="ECO:0000256" key="5">
    <source>
        <dbReference type="ARBA" id="ARBA00023242"/>
    </source>
</evidence>
<comment type="subcellular location">
    <subcellularLocation>
        <location evidence="1 6">Nucleus</location>
    </subcellularLocation>
</comment>
<dbReference type="InterPro" id="IPR023323">
    <property type="entry name" value="Tex-like_dom_sf"/>
</dbReference>
<dbReference type="InterPro" id="IPR049540">
    <property type="entry name" value="Spt6-like_S1"/>
</dbReference>
<dbReference type="InterPro" id="IPR006641">
    <property type="entry name" value="YqgF/RNaseH-like_dom"/>
</dbReference>
<comment type="caution">
    <text evidence="9">The sequence shown here is derived from an EMBL/GenBank/DDBJ whole genome shotgun (WGS) entry which is preliminary data.</text>
</comment>
<dbReference type="Pfam" id="PF14632">
    <property type="entry name" value="SPT6_acidic"/>
    <property type="match status" value="1"/>
</dbReference>
<feature type="region of interest" description="Disordered" evidence="7">
    <location>
        <begin position="233"/>
        <end position="255"/>
    </location>
</feature>
<dbReference type="Gene3D" id="3.30.420.140">
    <property type="entry name" value="YqgF/RNase H-like domain"/>
    <property type="match status" value="1"/>
</dbReference>
<proteinExistence type="inferred from homology"/>
<comment type="similarity">
    <text evidence="2 6">Belongs to the SPT6 family.</text>
</comment>
<reference evidence="10" key="1">
    <citation type="journal article" date="2016" name="Proc. Natl. Acad. Sci. U.S.A.">
        <title>Chromosome-level assembly of Arabidopsis thaliana Ler reveals the extent of translocation and inversion polymorphisms.</title>
        <authorList>
            <person name="Zapata L."/>
            <person name="Ding J."/>
            <person name="Willing E.M."/>
            <person name="Hartwig B."/>
            <person name="Bezdan D."/>
            <person name="Jiao W.B."/>
            <person name="Patel V."/>
            <person name="Velikkakam James G."/>
            <person name="Koornneef M."/>
            <person name="Ossowski S."/>
            <person name="Schneeberger K."/>
        </authorList>
    </citation>
    <scope>NUCLEOTIDE SEQUENCE [LARGE SCALE GENOMIC DNA]</scope>
    <source>
        <strain evidence="10">cv. Landsberg erecta</strain>
    </source>
</reference>
<dbReference type="Gene3D" id="1.10.3500.10">
    <property type="entry name" value="Tex N-terminal region-like"/>
    <property type="match status" value="1"/>
</dbReference>
<dbReference type="Gene3D" id="2.40.50.140">
    <property type="entry name" value="Nucleic acid-binding proteins"/>
    <property type="match status" value="1"/>
</dbReference>
<dbReference type="ExpressionAtlas" id="A0A178VZW7">
    <property type="expression patterns" value="baseline and differential"/>
</dbReference>
<dbReference type="Gene3D" id="1.10.10.650">
    <property type="entry name" value="RuvA domain 2-like"/>
    <property type="match status" value="1"/>
</dbReference>
<evidence type="ECO:0000256" key="1">
    <source>
        <dbReference type="ARBA" id="ARBA00004123"/>
    </source>
</evidence>
<keyword evidence="4 6" id="KW-0804">Transcription</keyword>
<dbReference type="GO" id="GO:0005634">
    <property type="term" value="C:nucleus"/>
    <property type="evidence" value="ECO:0007669"/>
    <property type="project" value="UniProtKB-SubCell"/>
</dbReference>
<evidence type="ECO:0000313" key="10">
    <source>
        <dbReference type="Proteomes" id="UP000078284"/>
    </source>
</evidence>
<feature type="domain" description="S1 motif" evidence="8">
    <location>
        <begin position="1160"/>
        <end position="1231"/>
    </location>
</feature>
<dbReference type="CDD" id="cd09928">
    <property type="entry name" value="SH2_Cterm_SPT6_like"/>
    <property type="match status" value="1"/>
</dbReference>
<dbReference type="Pfam" id="PF17674">
    <property type="entry name" value="HHH_9"/>
    <property type="match status" value="1"/>
</dbReference>
<dbReference type="FunFam" id="1.10.10.2740:FF:000002">
    <property type="entry name" value="Transcription elongation factor Spt6"/>
    <property type="match status" value="1"/>
</dbReference>
<dbReference type="GO" id="GO:0003676">
    <property type="term" value="F:nucleic acid binding"/>
    <property type="evidence" value="ECO:0007669"/>
    <property type="project" value="InterPro"/>
</dbReference>
<dbReference type="FunFam" id="3.30.505.10:FF:000050">
    <property type="entry name" value="Transcription elongation factor spt6"/>
    <property type="match status" value="1"/>
</dbReference>
<evidence type="ECO:0000256" key="7">
    <source>
        <dbReference type="SAM" id="MobiDB-lite"/>
    </source>
</evidence>
<dbReference type="GO" id="GO:0009793">
    <property type="term" value="P:embryo development ending in seed dormancy"/>
    <property type="evidence" value="ECO:0007669"/>
    <property type="project" value="UniProtKB-ARBA"/>
</dbReference>
<keyword evidence="3" id="KW-0805">Transcription regulation</keyword>
<dbReference type="InterPro" id="IPR042066">
    <property type="entry name" value="Spt6_death-like"/>
</dbReference>
<dbReference type="SMART" id="SM00316">
    <property type="entry name" value="S1"/>
    <property type="match status" value="1"/>
</dbReference>
<sequence length="1465" mass="169775">MPGRVYLCYEVGSFPVNLIPPHIRWDEKKEPMYTRHEECVMMRRQVKKSKGFDIDFTQFRSVFNYRPVDLDDLDYEGYSLATETTMELLKRLSQNSLKNYNSELFTEYDFLKVVKANTYMCTGPGRMYFITFELGIGPYAISNVVFLVSKPQIHEDPVENREEDDEEEDDQYEFDDGFLVNGSDDGEEEEEQRHCSEKKSRSRRKKDESFTLHEDDYLLLKDNNDNFQRNKYKRLKKSSEEEDKINNDDDDDGLSHFIVDEDDHGAQGMRRKKMKYKQGTDSNALRYANDVFGDPEELLKLRKKDLKYNEKIERKLEDEFEPMVLTEKYMTEKDDEIRKLDVPERMQIFEEAIGIVSLDDMSIQEESNWIYARLLQEQGQGCLINKDDIVNFLEMYHVQKLEIPFIAMYRKEQCRSLLDSSDDDDDGSDFNLDKKLETKWHKGLWMIQDLDKKWILLRKRKTALFGYYTKRFEEETCKSDLNKSLFESVMKSLKATETEREVDDVDSKFNLHFPHCEIDEGQYKRPNRKSQYSICSKFGIKEFANKFGYSAEQLGLALSLEKVFVDELEDAKKTPEEMALNYECAMFGDSQAVLKGARHMAAVEISCEPSIRKYVRGIFMENAVVSTSPTPDGNVVIDSFHRFSAVKWLREKPLRKFDGVQWLLIQKAEEEKLLLVTFKLPKNQMNRIISECSEHYLSVGVSKYAQLWNEQRKLILDDAVHGLLLPSVEKEARSLLISRAKTQLLSEYGQVLWNKVSSGPYRKNNNTSDEEAAPRVLTCCWGPVNPETTFVMLDSSGELVDVLYAGSIALRSRDVNDQKRKKMDQDRFLKFIKDHQPDVLALAAVNLSCVRLKDEIYEAIFQMVEELPLNYVDDRIYDFPLVYADESLPRLYENSRISSEQLPQQAGIVKRAVSLGRYLQNPLAMISTLCGPGRDILSWKLHSFQDFLDPDEKYEMVEQVMVDITNQVGIDINLAASHEWLFSPLQFVSGLGPRKAASLQKSLVRAGSIFVRKELINHGIGKKVFVNAAGFLRIRRSGLACSSSQFIDLLDDTRIHPESYGLAQELAKDVYAHDTVRGDEDDAMEMAIEHVRDEPASLRKIVLDEYLRSKNQEDKKETYSLIMRELSCGFQDWRSQFKEVDSDEEFYMISGETKETIGEGRIVQATVKKVTSGKAKCVLDCGLPGILLKEDYSDDGKDIVDLSNKLCEGDIVTCKVKSILKQRYHVLLVCKESEMRKHRNLGDVDDYYHEEERNSVLIEKEKVPKEKKQFKSRMIVHPRFQNITAEQATVYLSDKNIGESIVRPSSRGLNHLTLMIKISDNVYANKEIIEGEKENKDIVSLQRIGKTLKIGNETFEDLDEVMDRYVDPLVTHLMTMLNHRKFRTGTKSEIDDLLRVEKGVNPKMVVYSFGVSHEHPGSFILSYIRSANPHHEYIGLYPKGFKFRKRMFGDLDKLAAYFKRHIDNQ</sequence>
<dbReference type="InterPro" id="IPR012337">
    <property type="entry name" value="RNaseH-like_sf"/>
</dbReference>
<evidence type="ECO:0000313" key="9">
    <source>
        <dbReference type="EMBL" id="OAP11817.1"/>
    </source>
</evidence>
<dbReference type="PIRSF" id="PIRSF036947">
    <property type="entry name" value="Spt6"/>
    <property type="match status" value="1"/>
</dbReference>
<evidence type="ECO:0000256" key="3">
    <source>
        <dbReference type="ARBA" id="ARBA00023015"/>
    </source>
</evidence>
<dbReference type="InterPro" id="IPR035018">
    <property type="entry name" value="Spt6_SH2_C"/>
</dbReference>
<dbReference type="InterPro" id="IPR032706">
    <property type="entry name" value="Spt6_HHH"/>
</dbReference>
<dbReference type="SUPFAM" id="SSF158832">
    <property type="entry name" value="Tex N-terminal region-like"/>
    <property type="match status" value="1"/>
</dbReference>
<dbReference type="InterPro" id="IPR035019">
    <property type="entry name" value="Spt6_SH2_N"/>
</dbReference>
<feature type="compositionally biased region" description="Basic and acidic residues" evidence="7">
    <location>
        <begin position="191"/>
        <end position="207"/>
    </location>
</feature>
<dbReference type="InterPro" id="IPR003029">
    <property type="entry name" value="S1_domain"/>
</dbReference>
<dbReference type="Pfam" id="PF14633">
    <property type="entry name" value="SH2_2"/>
    <property type="match status" value="1"/>
</dbReference>
<dbReference type="InterPro" id="IPR037027">
    <property type="entry name" value="YqgF/RNaseH-like_dom_sf"/>
</dbReference>
<dbReference type="InterPro" id="IPR041692">
    <property type="entry name" value="HHH_9"/>
</dbReference>
<dbReference type="FunFam" id="1.10.3500.10:FF:000004">
    <property type="entry name" value="Transcription elongation factor spt6"/>
    <property type="match status" value="1"/>
</dbReference>
<evidence type="ECO:0000256" key="4">
    <source>
        <dbReference type="ARBA" id="ARBA00023163"/>
    </source>
</evidence>
<dbReference type="Pfam" id="PF21710">
    <property type="entry name" value="Spt6_S1"/>
    <property type="match status" value="1"/>
</dbReference>
<accession>A0A178VZW7</accession>
<organism evidence="9 10">
    <name type="scientific">Arabidopsis thaliana</name>
    <name type="common">Mouse-ear cress</name>
    <dbReference type="NCBI Taxonomy" id="3702"/>
    <lineage>
        <taxon>Eukaryota</taxon>
        <taxon>Viridiplantae</taxon>
        <taxon>Streptophyta</taxon>
        <taxon>Embryophyta</taxon>
        <taxon>Tracheophyta</taxon>
        <taxon>Spermatophyta</taxon>
        <taxon>Magnoliopsida</taxon>
        <taxon>eudicotyledons</taxon>
        <taxon>Gunneridae</taxon>
        <taxon>Pentapetalae</taxon>
        <taxon>rosids</taxon>
        <taxon>malvids</taxon>
        <taxon>Brassicales</taxon>
        <taxon>Brassicaceae</taxon>
        <taxon>Camelineae</taxon>
        <taxon>Arabidopsis</taxon>
    </lineage>
</organism>
<dbReference type="SUPFAM" id="SSF50249">
    <property type="entry name" value="Nucleic acid-binding proteins"/>
    <property type="match status" value="1"/>
</dbReference>
<dbReference type="InterPro" id="IPR023319">
    <property type="entry name" value="Tex-like_HTH_dom_sf"/>
</dbReference>
<evidence type="ECO:0000256" key="2">
    <source>
        <dbReference type="ARBA" id="ARBA00009253"/>
    </source>
</evidence>
<dbReference type="InterPro" id="IPR028083">
    <property type="entry name" value="Spt6_acidic_N_dom"/>
</dbReference>
<comment type="function">
    <text evidence="6">Transcription elongation factor that enhances transcription elongation by RNA polymerase II (RNAPII).</text>
</comment>
<dbReference type="Gene3D" id="1.10.10.2740">
    <property type="entry name" value="Spt6, Death-like domain"/>
    <property type="match status" value="1"/>
</dbReference>
<dbReference type="InterPro" id="IPR028231">
    <property type="entry name" value="Spt6_YqgF"/>
</dbReference>
<dbReference type="Pfam" id="PF14639">
    <property type="entry name" value="YqgF"/>
    <property type="match status" value="1"/>
</dbReference>
<evidence type="ECO:0000259" key="8">
    <source>
        <dbReference type="PROSITE" id="PS50126"/>
    </source>
</evidence>
<feature type="region of interest" description="Disordered" evidence="7">
    <location>
        <begin position="155"/>
        <end position="207"/>
    </location>
</feature>
<dbReference type="InterPro" id="IPR035420">
    <property type="entry name" value="Spt6_SH2"/>
</dbReference>
<dbReference type="Gene3D" id="3.30.505.10">
    <property type="entry name" value="SH2 domain"/>
    <property type="match status" value="2"/>
</dbReference>
<dbReference type="PANTHER" id="PTHR10145">
    <property type="entry name" value="TRANSCRIPTION ELONGATION FACTOR SPT6"/>
    <property type="match status" value="1"/>
</dbReference>
<dbReference type="InterPro" id="IPR012340">
    <property type="entry name" value="NA-bd_OB-fold"/>
</dbReference>
<dbReference type="FunFam" id="3.30.420.140:FF:000006">
    <property type="entry name" value="Transcription elongation factor spt6"/>
    <property type="match status" value="1"/>
</dbReference>
<dbReference type="Gene3D" id="1.10.150.850">
    <property type="entry name" value="Spt6, helix-hairpin-helix domain"/>
    <property type="match status" value="1"/>
</dbReference>
<dbReference type="PROSITE" id="PS50126">
    <property type="entry name" value="S1"/>
    <property type="match status" value="1"/>
</dbReference>
<protein>
    <recommendedName>
        <fullName evidence="6">Transcription elongation factor spt6</fullName>
    </recommendedName>
</protein>
<dbReference type="EMBL" id="LUHQ01000001">
    <property type="protein sequence ID" value="OAP11817.1"/>
    <property type="molecule type" value="Genomic_DNA"/>
</dbReference>
<dbReference type="Pfam" id="PF14635">
    <property type="entry name" value="HHH_7"/>
    <property type="match status" value="1"/>
</dbReference>